<keyword evidence="3" id="KW-1185">Reference proteome</keyword>
<evidence type="ECO:0000313" key="3">
    <source>
        <dbReference type="Proteomes" id="UP001150266"/>
    </source>
</evidence>
<dbReference type="EMBL" id="JAOTPV010000002">
    <property type="protein sequence ID" value="KAJ4488095.1"/>
    <property type="molecule type" value="Genomic_DNA"/>
</dbReference>
<sequence length="225" mass="25113">MRPSLEESSSYRPLLLPCYPSHAISVPRIRSAAVAASNLQCSPAVNGTLQLVMLDNPGITRTDASFHGSGYVVDVVEAYVLKIFNSQVSRFRPIRAFLIFIAWEQSYSDSSIYFLYGPTSGCQNRPLRDWMTTVSTRFYGSDCSVLDDESQLCRFFRIEIQPTAVEETDRDPLPSISVPQSSDPDDVGRYSFTYSRYNLADSDPLPTVVATNPRMDDSNLGFSAF</sequence>
<dbReference type="Proteomes" id="UP001150266">
    <property type="component" value="Unassembled WGS sequence"/>
</dbReference>
<dbReference type="AlphaFoldDB" id="A0A9W9ARQ1"/>
<reference evidence="2" key="1">
    <citation type="submission" date="2022-08" db="EMBL/GenBank/DDBJ databases">
        <title>A Global Phylogenomic Analysis of the Shiitake Genus Lentinula.</title>
        <authorList>
            <consortium name="DOE Joint Genome Institute"/>
            <person name="Sierra-Patev S."/>
            <person name="Min B."/>
            <person name="Naranjo-Ortiz M."/>
            <person name="Looney B."/>
            <person name="Konkel Z."/>
            <person name="Slot J.C."/>
            <person name="Sakamoto Y."/>
            <person name="Steenwyk J.L."/>
            <person name="Rokas A."/>
            <person name="Carro J."/>
            <person name="Camarero S."/>
            <person name="Ferreira P."/>
            <person name="Molpeceres G."/>
            <person name="Ruiz-Duenas F.J."/>
            <person name="Serrano A."/>
            <person name="Henrissat B."/>
            <person name="Drula E."/>
            <person name="Hughes K.W."/>
            <person name="Mata J.L."/>
            <person name="Ishikawa N.K."/>
            <person name="Vargas-Isla R."/>
            <person name="Ushijima S."/>
            <person name="Smith C.A."/>
            <person name="Ahrendt S."/>
            <person name="Andreopoulos W."/>
            <person name="He G."/>
            <person name="Labutti K."/>
            <person name="Lipzen A."/>
            <person name="Ng V."/>
            <person name="Riley R."/>
            <person name="Sandor L."/>
            <person name="Barry K."/>
            <person name="Martinez A.T."/>
            <person name="Xiao Y."/>
            <person name="Gibbons J.G."/>
            <person name="Terashima K."/>
            <person name="Grigoriev I.V."/>
            <person name="Hibbett D.S."/>
        </authorList>
    </citation>
    <scope>NUCLEOTIDE SEQUENCE</scope>
    <source>
        <strain evidence="2">JLM2183</strain>
    </source>
</reference>
<protein>
    <submittedName>
        <fullName evidence="2">Uncharacterized protein</fullName>
    </submittedName>
</protein>
<evidence type="ECO:0000313" key="2">
    <source>
        <dbReference type="EMBL" id="KAJ4488095.1"/>
    </source>
</evidence>
<accession>A0A9W9ARQ1</accession>
<organism evidence="2 3">
    <name type="scientific">Lentinula aciculospora</name>
    <dbReference type="NCBI Taxonomy" id="153920"/>
    <lineage>
        <taxon>Eukaryota</taxon>
        <taxon>Fungi</taxon>
        <taxon>Dikarya</taxon>
        <taxon>Basidiomycota</taxon>
        <taxon>Agaricomycotina</taxon>
        <taxon>Agaricomycetes</taxon>
        <taxon>Agaricomycetidae</taxon>
        <taxon>Agaricales</taxon>
        <taxon>Marasmiineae</taxon>
        <taxon>Omphalotaceae</taxon>
        <taxon>Lentinula</taxon>
    </lineage>
</organism>
<name>A0A9W9ARQ1_9AGAR</name>
<evidence type="ECO:0000256" key="1">
    <source>
        <dbReference type="SAM" id="MobiDB-lite"/>
    </source>
</evidence>
<proteinExistence type="predicted"/>
<comment type="caution">
    <text evidence="2">The sequence shown here is derived from an EMBL/GenBank/DDBJ whole genome shotgun (WGS) entry which is preliminary data.</text>
</comment>
<feature type="region of interest" description="Disordered" evidence="1">
    <location>
        <begin position="166"/>
        <end position="187"/>
    </location>
</feature>
<gene>
    <name evidence="2" type="ORF">J3R30DRAFT_3695743</name>
</gene>